<dbReference type="InterPro" id="IPR051478">
    <property type="entry name" value="Beta-lactamase-like_AB/R"/>
</dbReference>
<proteinExistence type="predicted"/>
<dbReference type="Gene3D" id="3.40.710.10">
    <property type="entry name" value="DD-peptidase/beta-lactamase superfamily"/>
    <property type="match status" value="1"/>
</dbReference>
<evidence type="ECO:0000259" key="2">
    <source>
        <dbReference type="Pfam" id="PF00144"/>
    </source>
</evidence>
<evidence type="ECO:0000259" key="3">
    <source>
        <dbReference type="Pfam" id="PF26335"/>
    </source>
</evidence>
<evidence type="ECO:0000313" key="5">
    <source>
        <dbReference type="Proteomes" id="UP000654913"/>
    </source>
</evidence>
<dbReference type="InterPro" id="IPR012338">
    <property type="entry name" value="Beta-lactam/transpept-like"/>
</dbReference>
<dbReference type="Pfam" id="PF26335">
    <property type="entry name" value="ARB_00930_C"/>
    <property type="match status" value="1"/>
</dbReference>
<reference evidence="4" key="1">
    <citation type="submission" date="2021-01" db="EMBL/GenBank/DDBJ databases">
        <authorList>
            <consortium name="Aspergillus puulaauensis MK2 genome sequencing consortium"/>
            <person name="Kazuki M."/>
            <person name="Futagami T."/>
        </authorList>
    </citation>
    <scope>NUCLEOTIDE SEQUENCE</scope>
    <source>
        <strain evidence="4">MK2</strain>
    </source>
</reference>
<dbReference type="SUPFAM" id="SSF56601">
    <property type="entry name" value="beta-lactamase/transpeptidase-like"/>
    <property type="match status" value="1"/>
</dbReference>
<dbReference type="Proteomes" id="UP000654913">
    <property type="component" value="Chromosome 3"/>
</dbReference>
<protein>
    <recommendedName>
        <fullName evidence="6">Beta-lactamase-related domain-containing protein</fullName>
    </recommendedName>
</protein>
<feature type="chain" id="PRO_5031175272" description="Beta-lactamase-related domain-containing protein" evidence="1">
    <location>
        <begin position="20"/>
        <end position="601"/>
    </location>
</feature>
<dbReference type="InterPro" id="IPR058664">
    <property type="entry name" value="ARB_00930-like_C"/>
</dbReference>
<dbReference type="PANTHER" id="PTHR22935:SF97">
    <property type="entry name" value="BETA-LACTAMASE-RELATED DOMAIN-CONTAINING PROTEIN"/>
    <property type="match status" value="1"/>
</dbReference>
<organism evidence="4 5">
    <name type="scientific">Aspergillus puulaauensis</name>
    <dbReference type="NCBI Taxonomy" id="1220207"/>
    <lineage>
        <taxon>Eukaryota</taxon>
        <taxon>Fungi</taxon>
        <taxon>Dikarya</taxon>
        <taxon>Ascomycota</taxon>
        <taxon>Pezizomycotina</taxon>
        <taxon>Eurotiomycetes</taxon>
        <taxon>Eurotiomycetidae</taxon>
        <taxon>Eurotiales</taxon>
        <taxon>Aspergillaceae</taxon>
        <taxon>Aspergillus</taxon>
    </lineage>
</organism>
<accession>A0A7R7XKH0</accession>
<reference evidence="4" key="2">
    <citation type="submission" date="2021-02" db="EMBL/GenBank/DDBJ databases">
        <title>Aspergillus puulaauensis MK2 genome sequence.</title>
        <authorList>
            <person name="Futagami T."/>
            <person name="Mori K."/>
            <person name="Kadooka C."/>
            <person name="Tanaka T."/>
        </authorList>
    </citation>
    <scope>NUCLEOTIDE SEQUENCE</scope>
    <source>
        <strain evidence="4">MK2</strain>
    </source>
</reference>
<dbReference type="KEGG" id="apuu:APUU_31235S"/>
<evidence type="ECO:0000256" key="1">
    <source>
        <dbReference type="SAM" id="SignalP"/>
    </source>
</evidence>
<evidence type="ECO:0000313" key="4">
    <source>
        <dbReference type="EMBL" id="BCS23010.1"/>
    </source>
</evidence>
<name>A0A7R7XKH0_9EURO</name>
<dbReference type="AlphaFoldDB" id="A0A7R7XKH0"/>
<dbReference type="EMBL" id="AP024445">
    <property type="protein sequence ID" value="BCS23010.1"/>
    <property type="molecule type" value="Genomic_DNA"/>
</dbReference>
<gene>
    <name evidence="4" type="ORF">APUU_31235S</name>
</gene>
<dbReference type="RefSeq" id="XP_041555204.1">
    <property type="nucleotide sequence ID" value="XM_041702416.1"/>
</dbReference>
<dbReference type="InterPro" id="IPR001466">
    <property type="entry name" value="Beta-lactam-related"/>
</dbReference>
<dbReference type="OrthoDB" id="10250282at2759"/>
<dbReference type="PANTHER" id="PTHR22935">
    <property type="entry name" value="PENICILLIN-BINDING PROTEIN"/>
    <property type="match status" value="1"/>
</dbReference>
<keyword evidence="1" id="KW-0732">Signal</keyword>
<feature type="domain" description="Beta-lactamase-like ARB-00930-like C-terminal" evidence="3">
    <location>
        <begin position="449"/>
        <end position="600"/>
    </location>
</feature>
<dbReference type="Pfam" id="PF00144">
    <property type="entry name" value="Beta-lactamase"/>
    <property type="match status" value="1"/>
</dbReference>
<feature type="domain" description="Beta-lactamase-related" evidence="2">
    <location>
        <begin position="95"/>
        <end position="425"/>
    </location>
</feature>
<sequence>MKLQTSLLLTSLSLPGALSGFLGPIYPAPRDLSSRNSHVAASWRNLSASLDNALHRSNTTLSKLRDTTFSIGVFSTHDAAAQNLQYHYASPEILNSKNGTHKVDGDSIYRVASVSKLFTVLAALVELDGQDWELPLSVIFPEFAQYLREHSNTLDPVYDTQYDAITPKALASHMGGIAQYGAPWIGGDLFISSQVGNTSLPDLGLPPIGKNDRFTWPPCATLEGLAGVCAPDDYAEGTAGSPPIFLLWSAPVYSNHGLTLLGIAIANLTGKSLDQVYQDSVFDPLKLKSTYSVIPPRSELHRSVVAGGTVDAGFGTENGLSKSSGGIFSTLNDLAKFGTGILNSTLLSPTETRRWIKPVSHTSSLHISIGAPWEIYRYEHPETGLVTDIYTKLGDSGSYGGLTAILPDFDAGFSVITASSEATRSDNTLFLIQQIVDAILPALTKQAGAELERKYAGTYTSTTPGLNSSITFKAVGPKGPEALPGLQISSWVSNGTDLTPHIKTLFRSPPYQQPYSLRPAISPAGDAGKIVFRPATAVVKPIEPRDPSNLFTSFYYADDFAFLGQTSYALQYLSEFVFDVQKDGRVSSVTPAAWRVKLEKQ</sequence>
<dbReference type="GeneID" id="64973015"/>
<keyword evidence="5" id="KW-1185">Reference proteome</keyword>
<evidence type="ECO:0008006" key="6">
    <source>
        <dbReference type="Google" id="ProtNLM"/>
    </source>
</evidence>
<feature type="signal peptide" evidence="1">
    <location>
        <begin position="1"/>
        <end position="19"/>
    </location>
</feature>